<feature type="domain" description="Dof-type" evidence="9">
    <location>
        <begin position="55"/>
        <end position="109"/>
    </location>
</feature>
<keyword evidence="3" id="KW-0862">Zinc</keyword>
<feature type="region of interest" description="Disordered" evidence="8">
    <location>
        <begin position="105"/>
        <end position="132"/>
    </location>
</feature>
<evidence type="ECO:0000256" key="5">
    <source>
        <dbReference type="ARBA" id="ARBA00023125"/>
    </source>
</evidence>
<feature type="compositionally biased region" description="Polar residues" evidence="8">
    <location>
        <begin position="123"/>
        <end position="132"/>
    </location>
</feature>
<protein>
    <submittedName>
        <fullName evidence="10">Dof1</fullName>
    </submittedName>
</protein>
<dbReference type="GO" id="GO:0003677">
    <property type="term" value="F:DNA binding"/>
    <property type="evidence" value="ECO:0007669"/>
    <property type="project" value="UniProtKB-KW"/>
</dbReference>
<dbReference type="AlphaFoldDB" id="T2B6N6"/>
<evidence type="ECO:0000256" key="4">
    <source>
        <dbReference type="ARBA" id="ARBA00023015"/>
    </source>
</evidence>
<reference evidence="10" key="1">
    <citation type="submission" date="2013-02" db="EMBL/GenBank/DDBJ databases">
        <title>The DOF family in pine.</title>
        <authorList>
            <person name="Rueda-Lopez M."/>
            <person name="Canovas F.M."/>
            <person name="Avila C."/>
        </authorList>
    </citation>
    <scope>NUCLEOTIDE SEQUENCE</scope>
</reference>
<keyword evidence="6" id="KW-0804">Transcription</keyword>
<evidence type="ECO:0000256" key="1">
    <source>
        <dbReference type="ARBA" id="ARBA00022723"/>
    </source>
</evidence>
<dbReference type="InterPro" id="IPR003851">
    <property type="entry name" value="Znf_Dof"/>
</dbReference>
<evidence type="ECO:0000259" key="9">
    <source>
        <dbReference type="PROSITE" id="PS50884"/>
    </source>
</evidence>
<evidence type="ECO:0000256" key="2">
    <source>
        <dbReference type="ARBA" id="ARBA00022771"/>
    </source>
</evidence>
<dbReference type="InterPro" id="IPR045174">
    <property type="entry name" value="Dof"/>
</dbReference>
<keyword evidence="1" id="KW-0479">Metal-binding</keyword>
<dbReference type="PANTHER" id="PTHR31992:SF141">
    <property type="entry name" value="DOF ZINC FINGER PROTEIN DOF1.4"/>
    <property type="match status" value="1"/>
</dbReference>
<name>T2B6N6_PINPS</name>
<keyword evidence="4" id="KW-0805">Transcription regulation</keyword>
<sequence length="384" mass="42260">MVMTSVQICMDSNDWQQQNGMQERGLKSPDDMMSACSRPLLERRPVKQPTDQQALKCPRCDSPNTKFCYYNNYSLSQPRHFCKTCRRYWTRGGALRNVPVGGGCRKNKRTKRGGLDIPGGGLTSSNSANPSSAHDLVTNPFHHTPNGSMYYGLPSSGNEISLAFARIQQAARLGDRSAMANCKNSSDFNLGRSTQSSIPSSHLSALSALKSSQLSALEFPITSGRQDQASEDFCSFLETNPHMPGPININPPLTATTSNLTMFTAPDQNHHGQNNIDSGIHWNRLNDQSRIPLPLMHEGHHPDDTQALTHNFSGEHHHHTISKSKVKTEEPENRLVSEWQIIPGAAASETLFQTTGDNPDYWNGGAWPDLMTSYVGSSSIGPIV</sequence>
<dbReference type="GO" id="GO:0003700">
    <property type="term" value="F:DNA-binding transcription factor activity"/>
    <property type="evidence" value="ECO:0007669"/>
    <property type="project" value="InterPro"/>
</dbReference>
<dbReference type="GO" id="GO:0008270">
    <property type="term" value="F:zinc ion binding"/>
    <property type="evidence" value="ECO:0007669"/>
    <property type="project" value="UniProtKB-KW"/>
</dbReference>
<evidence type="ECO:0000313" key="10">
    <source>
        <dbReference type="EMBL" id="AGV07536.1"/>
    </source>
</evidence>
<organism evidence="10">
    <name type="scientific">Pinus pinaster</name>
    <name type="common">Maritime pine</name>
    <dbReference type="NCBI Taxonomy" id="71647"/>
    <lineage>
        <taxon>Eukaryota</taxon>
        <taxon>Viridiplantae</taxon>
        <taxon>Streptophyta</taxon>
        <taxon>Embryophyta</taxon>
        <taxon>Tracheophyta</taxon>
        <taxon>Spermatophyta</taxon>
        <taxon>Pinopsida</taxon>
        <taxon>Pinidae</taxon>
        <taxon>Conifers I</taxon>
        <taxon>Pinales</taxon>
        <taxon>Pinaceae</taxon>
        <taxon>Pinus</taxon>
        <taxon>Pinus subgen. Pinus</taxon>
    </lineage>
</organism>
<evidence type="ECO:0000256" key="6">
    <source>
        <dbReference type="ARBA" id="ARBA00023163"/>
    </source>
</evidence>
<evidence type="ECO:0000256" key="7">
    <source>
        <dbReference type="ARBA" id="ARBA00023242"/>
    </source>
</evidence>
<accession>T2B6N6</accession>
<dbReference type="EMBL" id="KC688676">
    <property type="protein sequence ID" value="AGV07536.1"/>
    <property type="molecule type" value="mRNA"/>
</dbReference>
<keyword evidence="2" id="KW-0863">Zinc-finger</keyword>
<dbReference type="Pfam" id="PF02701">
    <property type="entry name" value="Zn_ribbon_Dof"/>
    <property type="match status" value="1"/>
</dbReference>
<evidence type="ECO:0000256" key="8">
    <source>
        <dbReference type="SAM" id="MobiDB-lite"/>
    </source>
</evidence>
<proteinExistence type="evidence at transcript level"/>
<keyword evidence="7" id="KW-0539">Nucleus</keyword>
<evidence type="ECO:0000256" key="3">
    <source>
        <dbReference type="ARBA" id="ARBA00022833"/>
    </source>
</evidence>
<keyword evidence="5" id="KW-0238">DNA-binding</keyword>
<dbReference type="PANTHER" id="PTHR31992">
    <property type="entry name" value="DOF ZINC FINGER PROTEIN DOF1.4-RELATED"/>
    <property type="match status" value="1"/>
</dbReference>
<dbReference type="PROSITE" id="PS01361">
    <property type="entry name" value="ZF_DOF_1"/>
    <property type="match status" value="1"/>
</dbReference>
<dbReference type="PROSITE" id="PS50884">
    <property type="entry name" value="ZF_DOF_2"/>
    <property type="match status" value="1"/>
</dbReference>